<comment type="function">
    <text evidence="6">Participates in both transcription termination and antitermination.</text>
</comment>
<dbReference type="Proteomes" id="UP000635665">
    <property type="component" value="Unassembled WGS sequence"/>
</dbReference>
<evidence type="ECO:0000256" key="1">
    <source>
        <dbReference type="ARBA" id="ARBA00022472"/>
    </source>
</evidence>
<feature type="domain" description="K Homology" evidence="7">
    <location>
        <begin position="307"/>
        <end position="388"/>
    </location>
</feature>
<proteinExistence type="inferred from homology"/>
<dbReference type="Gene3D" id="3.30.300.20">
    <property type="match status" value="2"/>
</dbReference>
<dbReference type="InterPro" id="IPR004087">
    <property type="entry name" value="KH_dom"/>
</dbReference>
<dbReference type="InterPro" id="IPR009019">
    <property type="entry name" value="KH_sf_prok-type"/>
</dbReference>
<keyword evidence="4 6" id="KW-0805">Transcription regulation</keyword>
<dbReference type="NCBIfam" id="TIGR01953">
    <property type="entry name" value="NusA"/>
    <property type="match status" value="1"/>
</dbReference>
<dbReference type="InterPro" id="IPR036555">
    <property type="entry name" value="NusA_N_sf"/>
</dbReference>
<feature type="domain" description="K Homology" evidence="7">
    <location>
        <begin position="233"/>
        <end position="306"/>
    </location>
</feature>
<dbReference type="InterPro" id="IPR030842">
    <property type="entry name" value="TF_NusA_bacterial"/>
</dbReference>
<dbReference type="PROSITE" id="PS50084">
    <property type="entry name" value="KH_TYPE_1"/>
    <property type="match status" value="1"/>
</dbReference>
<dbReference type="InterPro" id="IPR058582">
    <property type="entry name" value="KH_NusA_2nd"/>
</dbReference>
<dbReference type="SUPFAM" id="SSF50249">
    <property type="entry name" value="Nucleic acid-binding proteins"/>
    <property type="match status" value="1"/>
</dbReference>
<dbReference type="EMBL" id="JAEHNY010000003">
    <property type="protein sequence ID" value="MBI6119278.1"/>
    <property type="molecule type" value="Genomic_DNA"/>
</dbReference>
<evidence type="ECO:0000313" key="9">
    <source>
        <dbReference type="Proteomes" id="UP000635665"/>
    </source>
</evidence>
<evidence type="ECO:0000256" key="6">
    <source>
        <dbReference type="HAMAP-Rule" id="MF_00945"/>
    </source>
</evidence>
<dbReference type="PANTHER" id="PTHR22648">
    <property type="entry name" value="TRANSCRIPTION TERMINATION FACTOR NUSA"/>
    <property type="match status" value="1"/>
</dbReference>
<dbReference type="InterPro" id="IPR015946">
    <property type="entry name" value="KH_dom-like_a/b"/>
</dbReference>
<dbReference type="InterPro" id="IPR025249">
    <property type="entry name" value="TF_NusA_KH_1st"/>
</dbReference>
<dbReference type="SMART" id="SM00322">
    <property type="entry name" value="KH"/>
    <property type="match status" value="2"/>
</dbReference>
<comment type="subcellular location">
    <subcellularLocation>
        <location evidence="6">Cytoplasm</location>
    </subcellularLocation>
</comment>
<dbReference type="CDD" id="cd02134">
    <property type="entry name" value="KH-II_NusA_rpt1"/>
    <property type="match status" value="1"/>
</dbReference>
<evidence type="ECO:0000256" key="5">
    <source>
        <dbReference type="ARBA" id="ARBA00023163"/>
    </source>
</evidence>
<comment type="subunit">
    <text evidence="6">Monomer. Binds directly to the core enzyme of the DNA-dependent RNA polymerase and to nascent RNA.</text>
</comment>
<name>A0ABS0TE16_9FLAO</name>
<evidence type="ECO:0000256" key="4">
    <source>
        <dbReference type="ARBA" id="ARBA00023015"/>
    </source>
</evidence>
<evidence type="ECO:0000313" key="8">
    <source>
        <dbReference type="EMBL" id="MBI6119278.1"/>
    </source>
</evidence>
<dbReference type="Pfam" id="PF13184">
    <property type="entry name" value="KH_NusA_1st"/>
    <property type="match status" value="1"/>
</dbReference>
<dbReference type="PANTHER" id="PTHR22648:SF0">
    <property type="entry name" value="TRANSCRIPTION TERMINATION_ANTITERMINATION PROTEIN NUSA"/>
    <property type="match status" value="1"/>
</dbReference>
<dbReference type="Gene3D" id="2.40.50.140">
    <property type="entry name" value="Nucleic acid-binding proteins"/>
    <property type="match status" value="1"/>
</dbReference>
<gene>
    <name evidence="6 8" type="primary">nusA</name>
    <name evidence="8" type="ORF">I6U50_04490</name>
</gene>
<dbReference type="SUPFAM" id="SSF54814">
    <property type="entry name" value="Prokaryotic type KH domain (KH-domain type II)"/>
    <property type="match status" value="2"/>
</dbReference>
<keyword evidence="3 6" id="KW-0694">RNA-binding</keyword>
<reference evidence="8 9" key="1">
    <citation type="submission" date="2020-12" db="EMBL/GenBank/DDBJ databases">
        <title>Salegentibacter orientalis sp. nov., isolated from costal sediment.</title>
        <authorList>
            <person name="Lian F.-B."/>
        </authorList>
    </citation>
    <scope>NUCLEOTIDE SEQUENCE [LARGE SCALE GENOMIC DNA]</scope>
    <source>
        <strain evidence="8 9">F60176</strain>
    </source>
</reference>
<dbReference type="InterPro" id="IPR010213">
    <property type="entry name" value="TF_NusA"/>
</dbReference>
<keyword evidence="2 6" id="KW-0963">Cytoplasm</keyword>
<accession>A0ABS0TE16</accession>
<dbReference type="HAMAP" id="MF_00945_B">
    <property type="entry name" value="NusA_B"/>
    <property type="match status" value="1"/>
</dbReference>
<protein>
    <recommendedName>
        <fullName evidence="6">Transcription termination/antitermination protein NusA</fullName>
    </recommendedName>
</protein>
<keyword evidence="1 6" id="KW-0806">Transcription termination</keyword>
<organism evidence="8 9">
    <name type="scientific">Salegentibacter maritimus</name>
    <dbReference type="NCBI Taxonomy" id="2794347"/>
    <lineage>
        <taxon>Bacteria</taxon>
        <taxon>Pseudomonadati</taxon>
        <taxon>Bacteroidota</taxon>
        <taxon>Flavobacteriia</taxon>
        <taxon>Flavobacteriales</taxon>
        <taxon>Flavobacteriaceae</taxon>
        <taxon>Salegentibacter</taxon>
    </lineage>
</organism>
<dbReference type="RefSeq" id="WP_198628615.1">
    <property type="nucleotide sequence ID" value="NZ_JAEHNY010000003.1"/>
</dbReference>
<keyword evidence="6" id="KW-0889">Transcription antitermination</keyword>
<evidence type="ECO:0000256" key="3">
    <source>
        <dbReference type="ARBA" id="ARBA00022884"/>
    </source>
</evidence>
<sequence>MENIALIESFSEFKDDKLIDRVTLMAILEDVFRSALKKKYGEDDNFDIIVNPDKGDLEIWRNRVVVADGEVEDPNQEISLTEARKIEPDFEVGEDVSEEVKLVDLGRRAILALRQNLISKIHEHDNTNIFKHFKELEGEIYTAEVHHIRHRAIILLDDEGNEIVLPKDRQIPSDFFRKGDNVKGIIESVELKGNKPTIILSRTAPVFLEKLFEQEIPEVFDGLITIQNVVRVPGEKAKVAVDTYDDRIDPVGACVGMKGSRIHSIVRELGNENIDVINFTNNDQLYITRALSPAKITSIKLDEENKTAEVMLKPEEVSKAIGRGGHNIRLAGQLTGYEIDVFREGVEEDVELKEFSDEIESWVIKEFSRVGLDTAKSVLEQELEDLIRLTDLEEETIREVVKVLREEFEE</sequence>
<evidence type="ECO:0000259" key="7">
    <source>
        <dbReference type="SMART" id="SM00322"/>
    </source>
</evidence>
<comment type="caution">
    <text evidence="8">The sequence shown here is derived from an EMBL/GenBank/DDBJ whole genome shotgun (WGS) entry which is preliminary data.</text>
</comment>
<dbReference type="InterPro" id="IPR013735">
    <property type="entry name" value="TF_NusA_N"/>
</dbReference>
<dbReference type="Pfam" id="PF26594">
    <property type="entry name" value="KH_NusA_2nd"/>
    <property type="match status" value="1"/>
</dbReference>
<evidence type="ECO:0000256" key="2">
    <source>
        <dbReference type="ARBA" id="ARBA00022490"/>
    </source>
</evidence>
<dbReference type="CDD" id="cd22529">
    <property type="entry name" value="KH-II_NusA_rpt2"/>
    <property type="match status" value="1"/>
</dbReference>
<dbReference type="InterPro" id="IPR012340">
    <property type="entry name" value="NA-bd_OB-fold"/>
</dbReference>
<keyword evidence="5 6" id="KW-0804">Transcription</keyword>
<dbReference type="Gene3D" id="3.30.1480.10">
    <property type="entry name" value="NusA, N-terminal domain"/>
    <property type="match status" value="1"/>
</dbReference>
<comment type="similarity">
    <text evidence="6">Belongs to the NusA family.</text>
</comment>
<dbReference type="Pfam" id="PF08529">
    <property type="entry name" value="NusA_N"/>
    <property type="match status" value="1"/>
</dbReference>
<keyword evidence="9" id="KW-1185">Reference proteome</keyword>
<dbReference type="SUPFAM" id="SSF69705">
    <property type="entry name" value="Transcription factor NusA, N-terminal domain"/>
    <property type="match status" value="1"/>
</dbReference>